<dbReference type="Gene3D" id="3.55.40.10">
    <property type="entry name" value="minor pseudopilin epsh domain"/>
    <property type="match status" value="1"/>
</dbReference>
<evidence type="ECO:0000256" key="6">
    <source>
        <dbReference type="ARBA" id="ARBA00022692"/>
    </source>
</evidence>
<evidence type="ECO:0000313" key="13">
    <source>
        <dbReference type="Proteomes" id="UP000250299"/>
    </source>
</evidence>
<accession>A0A2Z4RJG5</accession>
<keyword evidence="3" id="KW-1003">Cell membrane</keyword>
<dbReference type="Pfam" id="PF07963">
    <property type="entry name" value="N_methyl"/>
    <property type="match status" value="1"/>
</dbReference>
<organism evidence="12 13">
    <name type="scientific">Pseudomonas putida</name>
    <name type="common">Arthrobacter siderocapsulatus</name>
    <dbReference type="NCBI Taxonomy" id="303"/>
    <lineage>
        <taxon>Bacteria</taxon>
        <taxon>Pseudomonadati</taxon>
        <taxon>Pseudomonadota</taxon>
        <taxon>Gammaproteobacteria</taxon>
        <taxon>Pseudomonadales</taxon>
        <taxon>Pseudomonadaceae</taxon>
        <taxon>Pseudomonas</taxon>
    </lineage>
</organism>
<keyword evidence="5" id="KW-0997">Cell inner membrane</keyword>
<dbReference type="OrthoDB" id="5732776at2"/>
<dbReference type="InterPro" id="IPR022346">
    <property type="entry name" value="T2SS_GspH"/>
</dbReference>
<protein>
    <recommendedName>
        <fullName evidence="2">Type II secretion system protein H</fullName>
    </recommendedName>
    <alternativeName>
        <fullName evidence="10">General secretion pathway protein H</fullName>
    </alternativeName>
</protein>
<dbReference type="Proteomes" id="UP000250299">
    <property type="component" value="Chromosome"/>
</dbReference>
<dbReference type="NCBIfam" id="TIGR02532">
    <property type="entry name" value="IV_pilin_GFxxxE"/>
    <property type="match status" value="1"/>
</dbReference>
<dbReference type="RefSeq" id="WP_110964945.1">
    <property type="nucleotide sequence ID" value="NZ_CP029693.1"/>
</dbReference>
<dbReference type="GO" id="GO:0015627">
    <property type="term" value="C:type II protein secretion system complex"/>
    <property type="evidence" value="ECO:0007669"/>
    <property type="project" value="InterPro"/>
</dbReference>
<evidence type="ECO:0000256" key="3">
    <source>
        <dbReference type="ARBA" id="ARBA00022475"/>
    </source>
</evidence>
<evidence type="ECO:0000259" key="11">
    <source>
        <dbReference type="Pfam" id="PF12019"/>
    </source>
</evidence>
<evidence type="ECO:0000256" key="2">
    <source>
        <dbReference type="ARBA" id="ARBA00021549"/>
    </source>
</evidence>
<keyword evidence="4" id="KW-0488">Methylation</keyword>
<reference evidence="12 13" key="1">
    <citation type="submission" date="2018-05" db="EMBL/GenBank/DDBJ databases">
        <title>Whole genome sequence of Pseudomonas putida JBC17.</title>
        <authorList>
            <person name="Lee Y.H."/>
            <person name="David K."/>
        </authorList>
    </citation>
    <scope>NUCLEOTIDE SEQUENCE [LARGE SCALE GENOMIC DNA]</scope>
    <source>
        <strain evidence="12 13">JBC17</strain>
    </source>
</reference>
<sequence>MHQRGFSLIELLMGLMIAGIVLHLVSPAFAAVVESNYREEAARSLFSGLRTARSEAITRNQTVVIHAINDDWSQGWRMILDITGKGHEDSSNPLLIERQGSVRVPVVGNRPVRNFVRFSGLGEPLMPSGAFQAGTLHICSARQALSQYQVVLARSGLISLRNKKTEQTLCTGGEDSEQGANA</sequence>
<evidence type="ECO:0000256" key="9">
    <source>
        <dbReference type="ARBA" id="ARBA00025772"/>
    </source>
</evidence>
<comment type="subcellular location">
    <subcellularLocation>
        <location evidence="1">Cell inner membrane</location>
        <topology evidence="1">Single-pass membrane protein</topology>
    </subcellularLocation>
</comment>
<evidence type="ECO:0000256" key="7">
    <source>
        <dbReference type="ARBA" id="ARBA00022989"/>
    </source>
</evidence>
<dbReference type="Pfam" id="PF12019">
    <property type="entry name" value="GspH"/>
    <property type="match status" value="1"/>
</dbReference>
<dbReference type="GO" id="GO:0015628">
    <property type="term" value="P:protein secretion by the type II secretion system"/>
    <property type="evidence" value="ECO:0007669"/>
    <property type="project" value="InterPro"/>
</dbReference>
<dbReference type="AlphaFoldDB" id="A0A2Z4RJG5"/>
<evidence type="ECO:0000256" key="5">
    <source>
        <dbReference type="ARBA" id="ARBA00022519"/>
    </source>
</evidence>
<dbReference type="EMBL" id="CP029693">
    <property type="protein sequence ID" value="AWY41262.1"/>
    <property type="molecule type" value="Genomic_DNA"/>
</dbReference>
<keyword evidence="6" id="KW-0812">Transmembrane</keyword>
<evidence type="ECO:0000256" key="8">
    <source>
        <dbReference type="ARBA" id="ARBA00023136"/>
    </source>
</evidence>
<proteinExistence type="inferred from homology"/>
<gene>
    <name evidence="12" type="ORF">DKY63_15765</name>
</gene>
<comment type="similarity">
    <text evidence="9">Belongs to the GSP H family.</text>
</comment>
<feature type="domain" description="General secretion pathway GspH" evidence="11">
    <location>
        <begin position="41"/>
        <end position="156"/>
    </location>
</feature>
<keyword evidence="8" id="KW-0472">Membrane</keyword>
<dbReference type="InterPro" id="IPR012902">
    <property type="entry name" value="N_methyl_site"/>
</dbReference>
<name>A0A2Z4RJG5_PSEPU</name>
<evidence type="ECO:0000256" key="1">
    <source>
        <dbReference type="ARBA" id="ARBA00004377"/>
    </source>
</evidence>
<dbReference type="SUPFAM" id="SSF54523">
    <property type="entry name" value="Pili subunits"/>
    <property type="match status" value="1"/>
</dbReference>
<evidence type="ECO:0000256" key="4">
    <source>
        <dbReference type="ARBA" id="ARBA00022481"/>
    </source>
</evidence>
<keyword evidence="7" id="KW-1133">Transmembrane helix</keyword>
<evidence type="ECO:0000313" key="12">
    <source>
        <dbReference type="EMBL" id="AWY41262.1"/>
    </source>
</evidence>
<dbReference type="InterPro" id="IPR045584">
    <property type="entry name" value="Pilin-like"/>
</dbReference>
<dbReference type="GO" id="GO:0005886">
    <property type="term" value="C:plasma membrane"/>
    <property type="evidence" value="ECO:0007669"/>
    <property type="project" value="UniProtKB-SubCell"/>
</dbReference>
<evidence type="ECO:0000256" key="10">
    <source>
        <dbReference type="ARBA" id="ARBA00030775"/>
    </source>
</evidence>